<dbReference type="GeneID" id="73378694"/>
<gene>
    <name evidence="8" type="ORF">KGF56_001077</name>
</gene>
<evidence type="ECO:0000313" key="9">
    <source>
        <dbReference type="Proteomes" id="UP001202479"/>
    </source>
</evidence>
<keyword evidence="4" id="KW-0804">Transcription</keyword>
<organism evidence="8 9">
    <name type="scientific">Candida oxycetoniae</name>
    <dbReference type="NCBI Taxonomy" id="497107"/>
    <lineage>
        <taxon>Eukaryota</taxon>
        <taxon>Fungi</taxon>
        <taxon>Dikarya</taxon>
        <taxon>Ascomycota</taxon>
        <taxon>Saccharomycotina</taxon>
        <taxon>Pichiomycetes</taxon>
        <taxon>Debaryomycetaceae</taxon>
        <taxon>Candida/Lodderomyces clade</taxon>
        <taxon>Candida</taxon>
    </lineage>
</organism>
<dbReference type="Pfam" id="PF04082">
    <property type="entry name" value="Fungal_trans"/>
    <property type="match status" value="1"/>
</dbReference>
<dbReference type="GO" id="GO:0045944">
    <property type="term" value="P:positive regulation of transcription by RNA polymerase II"/>
    <property type="evidence" value="ECO:0007669"/>
    <property type="project" value="TreeGrafter"/>
</dbReference>
<evidence type="ECO:0000256" key="4">
    <source>
        <dbReference type="ARBA" id="ARBA00023163"/>
    </source>
</evidence>
<dbReference type="GO" id="GO:0000978">
    <property type="term" value="F:RNA polymerase II cis-regulatory region sequence-specific DNA binding"/>
    <property type="evidence" value="ECO:0007669"/>
    <property type="project" value="TreeGrafter"/>
</dbReference>
<keyword evidence="2" id="KW-0805">Transcription regulation</keyword>
<dbReference type="InterPro" id="IPR001138">
    <property type="entry name" value="Zn2Cys6_DnaBD"/>
</dbReference>
<keyword evidence="1" id="KW-0479">Metal-binding</keyword>
<feature type="compositionally biased region" description="Polar residues" evidence="6">
    <location>
        <begin position="292"/>
        <end position="305"/>
    </location>
</feature>
<evidence type="ECO:0000256" key="5">
    <source>
        <dbReference type="ARBA" id="ARBA00023242"/>
    </source>
</evidence>
<accession>A0AAI9WZT7</accession>
<dbReference type="AlphaFoldDB" id="A0AAI9WZT7"/>
<dbReference type="GO" id="GO:0005634">
    <property type="term" value="C:nucleus"/>
    <property type="evidence" value="ECO:0007669"/>
    <property type="project" value="TreeGrafter"/>
</dbReference>
<dbReference type="SMART" id="SM00066">
    <property type="entry name" value="GAL4"/>
    <property type="match status" value="1"/>
</dbReference>
<dbReference type="Pfam" id="PF00172">
    <property type="entry name" value="Zn_clus"/>
    <property type="match status" value="1"/>
</dbReference>
<keyword evidence="9" id="KW-1185">Reference proteome</keyword>
<reference evidence="8" key="1">
    <citation type="journal article" date="2022" name="DNA Res.">
        <title>Genome analysis of five recently described species of the CUG-Ser clade uncovers Candida theae as a new hybrid lineage with pathogenic potential in the Candida parapsilosis species complex.</title>
        <authorList>
            <person name="Mixao V."/>
            <person name="Del Olmo V."/>
            <person name="Hegedusova E."/>
            <person name="Saus E."/>
            <person name="Pryszcz L."/>
            <person name="Cillingova A."/>
            <person name="Nosek J."/>
            <person name="Gabaldon T."/>
        </authorList>
    </citation>
    <scope>NUCLEOTIDE SEQUENCE</scope>
    <source>
        <strain evidence="8">CBS 10844</strain>
    </source>
</reference>
<dbReference type="GO" id="GO:0000981">
    <property type="term" value="F:DNA-binding transcription factor activity, RNA polymerase II-specific"/>
    <property type="evidence" value="ECO:0007669"/>
    <property type="project" value="InterPro"/>
</dbReference>
<feature type="domain" description="Zn(2)-C6 fungal-type" evidence="7">
    <location>
        <begin position="15"/>
        <end position="46"/>
    </location>
</feature>
<feature type="compositionally biased region" description="Low complexity" evidence="6">
    <location>
        <begin position="895"/>
        <end position="908"/>
    </location>
</feature>
<dbReference type="GO" id="GO:0008270">
    <property type="term" value="F:zinc ion binding"/>
    <property type="evidence" value="ECO:0007669"/>
    <property type="project" value="InterPro"/>
</dbReference>
<dbReference type="CDD" id="cd12148">
    <property type="entry name" value="fungal_TF_MHR"/>
    <property type="match status" value="1"/>
</dbReference>
<name>A0AAI9WZT7_9ASCO</name>
<comment type="caution">
    <text evidence="8">The sequence shown here is derived from an EMBL/GenBank/DDBJ whole genome shotgun (WGS) entry which is preliminary data.</text>
</comment>
<evidence type="ECO:0000256" key="1">
    <source>
        <dbReference type="ARBA" id="ARBA00022723"/>
    </source>
</evidence>
<keyword evidence="3" id="KW-0238">DNA-binding</keyword>
<dbReference type="InterPro" id="IPR050675">
    <property type="entry name" value="OAF3"/>
</dbReference>
<dbReference type="InterPro" id="IPR007219">
    <property type="entry name" value="XnlR_reg_dom"/>
</dbReference>
<dbReference type="GO" id="GO:0006351">
    <property type="term" value="P:DNA-templated transcription"/>
    <property type="evidence" value="ECO:0007669"/>
    <property type="project" value="InterPro"/>
</dbReference>
<evidence type="ECO:0000256" key="6">
    <source>
        <dbReference type="SAM" id="MobiDB-lite"/>
    </source>
</evidence>
<feature type="region of interest" description="Disordered" evidence="6">
    <location>
        <begin position="874"/>
        <end position="919"/>
    </location>
</feature>
<feature type="region of interest" description="Disordered" evidence="6">
    <location>
        <begin position="281"/>
        <end position="316"/>
    </location>
</feature>
<evidence type="ECO:0000256" key="2">
    <source>
        <dbReference type="ARBA" id="ARBA00023015"/>
    </source>
</evidence>
<evidence type="ECO:0000256" key="3">
    <source>
        <dbReference type="ARBA" id="ARBA00023125"/>
    </source>
</evidence>
<feature type="region of interest" description="Disordered" evidence="6">
    <location>
        <begin position="993"/>
        <end position="1047"/>
    </location>
</feature>
<dbReference type="PROSITE" id="PS00463">
    <property type="entry name" value="ZN2_CY6_FUNGAL_1"/>
    <property type="match status" value="1"/>
</dbReference>
<dbReference type="PROSITE" id="PS50048">
    <property type="entry name" value="ZN2_CY6_FUNGAL_2"/>
    <property type="match status" value="1"/>
</dbReference>
<protein>
    <submittedName>
        <fullName evidence="8">CTA4</fullName>
    </submittedName>
</protein>
<evidence type="ECO:0000313" key="8">
    <source>
        <dbReference type="EMBL" id="KAI3406235.2"/>
    </source>
</evidence>
<dbReference type="PANTHER" id="PTHR31069:SF12">
    <property type="entry name" value="TRANSCRIPTION FACTOR DOMAIN-CONTAINING PROTEIN"/>
    <property type="match status" value="1"/>
</dbReference>
<feature type="compositionally biased region" description="Basic and acidic residues" evidence="6">
    <location>
        <begin position="306"/>
        <end position="316"/>
    </location>
</feature>
<feature type="compositionally biased region" description="Polar residues" evidence="6">
    <location>
        <begin position="909"/>
        <end position="919"/>
    </location>
</feature>
<evidence type="ECO:0000259" key="7">
    <source>
        <dbReference type="PROSITE" id="PS50048"/>
    </source>
</evidence>
<sequence>MPNESSRKRNKPSYVCLNCRRKKIRCNRQLPCSSCVKINAGYTCSYDTKWKPVKTGGTERPLNHKASSNIVFNNESPLETGTSSMENTISPFLPQPSTLADENRILKNRVIELERLLHDVSENGGGVVSDNSSTSSSTVMHKPYIRTTPILPPNKPTSPNPEVDDDDVLNFYDGYSLIRVKGHVRRVNSGPLSPVALYKRDPVLAMVWNAISSKGYIKIIDVQTPNRVSGMCHSLPVYSISNTVISDRMDRLFKKKFLEVEGYDEVTSYKSRIEKDMAENLEESEVNDKGLNDNSSNKMVSANAHNSDDAGRNEPAPRKLTYTQISLARTLFEGKVNPELHLIEKVKQLLPKKKVLWSLVDIFFSKLYLSIPFIDESEFRKDLQKIFGPANYKDEPFTRVIIGKKMELATIATCFIMMRLTYLSLYSNRDCINLKEMKSTGDSIKKYIFENPVTSSFVEVANSCLYCFDVTRRSNLTIFQACLMMRIYKYCAPEECDGIDGGGSQIGTAILIQMAYSLGLNREPDKLDVCNDDKINNIGRKIWYFLLRLDMMYCASVGNPINIYPHHYDVNLPFVTKYNSNTIDVAIDAAAVSNIVYLHNQSKMMRNLAGYASDINRGVKMNTITRDLHEFELNLENQYKALQESVDFQEWQDTCTSNIDTLSFTLQFQLVLGLRTALLSFYHHIYLHYEKKLDSELAFFYLCKLMYIIIYNLMPCTGDVLYGSMSSRSLFINPVIQFALSKVTGIIMSCLVRVSYNVRVMEQKPSHSTNLATNSEYKQHYQSLRCILKALNREANLLCSLSERMGSRYYYSWRISKAHTVLFGRIAKPEFYDKYASSLKKIKAFQFTPAQLDLFQRLISLLVATTTKVVNYEDAEDNPVPDFSPMENPTDESSQQNNEANEFQENNNGSSQGLMNTNSIDSISFSPLDSFGEGGASSSLIPGIPHSTKDEIDQMWLQLSAMHNDPDQDGLESWLPSIPFPFYNNNNTSSQGNGGLFYNNSSMNNGNGGNNNNKDNNGNFQNGSSISLQQQQQQQQTGDQEPQAPYLNFRDPLSSVYIDPNFDLSCRYNYDQLL</sequence>
<dbReference type="CDD" id="cd00067">
    <property type="entry name" value="GAL4"/>
    <property type="match status" value="1"/>
</dbReference>
<dbReference type="EMBL" id="JAHUZD010000025">
    <property type="protein sequence ID" value="KAI3406235.2"/>
    <property type="molecule type" value="Genomic_DNA"/>
</dbReference>
<dbReference type="InterPro" id="IPR036864">
    <property type="entry name" value="Zn2-C6_fun-type_DNA-bd_sf"/>
</dbReference>
<proteinExistence type="predicted"/>
<keyword evidence="5" id="KW-0539">Nucleus</keyword>
<dbReference type="Gene3D" id="4.10.240.10">
    <property type="entry name" value="Zn(2)-C6 fungal-type DNA-binding domain"/>
    <property type="match status" value="1"/>
</dbReference>
<feature type="compositionally biased region" description="Low complexity" evidence="6">
    <location>
        <begin position="999"/>
        <end position="1036"/>
    </location>
</feature>
<dbReference type="RefSeq" id="XP_049181980.1">
    <property type="nucleotide sequence ID" value="XM_049322161.1"/>
</dbReference>
<dbReference type="SUPFAM" id="SSF57701">
    <property type="entry name" value="Zn2/Cys6 DNA-binding domain"/>
    <property type="match status" value="1"/>
</dbReference>
<dbReference type="Proteomes" id="UP001202479">
    <property type="component" value="Unassembled WGS sequence"/>
</dbReference>
<dbReference type="PANTHER" id="PTHR31069">
    <property type="entry name" value="OLEATE-ACTIVATED TRANSCRIPTION FACTOR 1-RELATED"/>
    <property type="match status" value="1"/>
</dbReference>